<evidence type="ECO:0000313" key="6">
    <source>
        <dbReference type="Proteomes" id="UP000249619"/>
    </source>
</evidence>
<accession>A0A364MRQ5</accession>
<protein>
    <submittedName>
        <fullName evidence="5">Carbon catabolite repression protein CreD</fullName>
    </submittedName>
</protein>
<dbReference type="EMBL" id="QGDH01000293">
    <property type="protein sequence ID" value="RAR01180.1"/>
    <property type="molecule type" value="Genomic_DNA"/>
</dbReference>
<dbReference type="InterPro" id="IPR011022">
    <property type="entry name" value="Arrestin_C-like"/>
</dbReference>
<evidence type="ECO:0000256" key="3">
    <source>
        <dbReference type="SAM" id="MobiDB-lite"/>
    </source>
</evidence>
<dbReference type="PANTHER" id="PTHR11188">
    <property type="entry name" value="ARRESTIN DOMAIN CONTAINING PROTEIN"/>
    <property type="match status" value="1"/>
</dbReference>
<dbReference type="GO" id="GO:0031625">
    <property type="term" value="F:ubiquitin protein ligase binding"/>
    <property type="evidence" value="ECO:0007669"/>
    <property type="project" value="TreeGrafter"/>
</dbReference>
<dbReference type="Pfam" id="PF02752">
    <property type="entry name" value="Arrestin_C"/>
    <property type="match status" value="1"/>
</dbReference>
<feature type="compositionally biased region" description="Polar residues" evidence="3">
    <location>
        <begin position="455"/>
        <end position="466"/>
    </location>
</feature>
<dbReference type="AlphaFoldDB" id="A0A364MRQ5"/>
<feature type="compositionally biased region" description="Low complexity" evidence="3">
    <location>
        <begin position="521"/>
        <end position="544"/>
    </location>
</feature>
<gene>
    <name evidence="5" type="ORF">DDE83_008976</name>
</gene>
<comment type="caution">
    <text evidence="5">The sequence shown here is derived from an EMBL/GenBank/DDBJ whole genome shotgun (WGS) entry which is preliminary data.</text>
</comment>
<dbReference type="SMART" id="SM01017">
    <property type="entry name" value="Arrestin_C"/>
    <property type="match status" value="1"/>
</dbReference>
<feature type="region of interest" description="Disordered" evidence="3">
    <location>
        <begin position="497"/>
        <end position="574"/>
    </location>
</feature>
<dbReference type="InterPro" id="IPR050357">
    <property type="entry name" value="Arrestin_domain-protein"/>
</dbReference>
<comment type="similarity">
    <text evidence="1">Belongs to the arrestin family.</text>
</comment>
<dbReference type="SUPFAM" id="SSF81296">
    <property type="entry name" value="E set domains"/>
    <property type="match status" value="1"/>
</dbReference>
<evidence type="ECO:0000259" key="4">
    <source>
        <dbReference type="SMART" id="SM01017"/>
    </source>
</evidence>
<dbReference type="Pfam" id="PF00339">
    <property type="entry name" value="Arrestin_N"/>
    <property type="match status" value="1"/>
</dbReference>
<dbReference type="Proteomes" id="UP000249619">
    <property type="component" value="Unassembled WGS sequence"/>
</dbReference>
<dbReference type="STRING" id="183478.A0A364MRQ5"/>
<feature type="domain" description="Arrestin C-terminal-like" evidence="4">
    <location>
        <begin position="183"/>
        <end position="338"/>
    </location>
</feature>
<keyword evidence="6" id="KW-1185">Reference proteome</keyword>
<dbReference type="Gene3D" id="2.60.40.640">
    <property type="match status" value="1"/>
</dbReference>
<feature type="region of interest" description="Disordered" evidence="3">
    <location>
        <begin position="448"/>
        <end position="476"/>
    </location>
</feature>
<name>A0A364MRQ5_STELY</name>
<evidence type="ECO:0000256" key="2">
    <source>
        <dbReference type="ARBA" id="ARBA00038766"/>
    </source>
</evidence>
<evidence type="ECO:0000313" key="5">
    <source>
        <dbReference type="EMBL" id="RAR01180.1"/>
    </source>
</evidence>
<organism evidence="5 6">
    <name type="scientific">Stemphylium lycopersici</name>
    <name type="common">Tomato gray leaf spot disease fungus</name>
    <name type="synonym">Thyrospora lycopersici</name>
    <dbReference type="NCBI Taxonomy" id="183478"/>
    <lineage>
        <taxon>Eukaryota</taxon>
        <taxon>Fungi</taxon>
        <taxon>Dikarya</taxon>
        <taxon>Ascomycota</taxon>
        <taxon>Pezizomycotina</taxon>
        <taxon>Dothideomycetes</taxon>
        <taxon>Pleosporomycetidae</taxon>
        <taxon>Pleosporales</taxon>
        <taxon>Pleosporineae</taxon>
        <taxon>Pleosporaceae</taxon>
        <taxon>Stemphylium</taxon>
    </lineage>
</organism>
<proteinExistence type="inferred from homology"/>
<dbReference type="InterPro" id="IPR011021">
    <property type="entry name" value="Arrestin-like_N"/>
</dbReference>
<dbReference type="InterPro" id="IPR014756">
    <property type="entry name" value="Ig_E-set"/>
</dbReference>
<evidence type="ECO:0000256" key="1">
    <source>
        <dbReference type="ARBA" id="ARBA00005298"/>
    </source>
</evidence>
<dbReference type="PANTHER" id="PTHR11188:SF17">
    <property type="entry name" value="FI21816P1"/>
    <property type="match status" value="1"/>
</dbReference>
<dbReference type="GO" id="GO:0005886">
    <property type="term" value="C:plasma membrane"/>
    <property type="evidence" value="ECO:0007669"/>
    <property type="project" value="TreeGrafter"/>
</dbReference>
<dbReference type="GO" id="GO:0005829">
    <property type="term" value="C:cytosol"/>
    <property type="evidence" value="ECO:0007669"/>
    <property type="project" value="TreeGrafter"/>
</dbReference>
<reference evidence="6" key="1">
    <citation type="submission" date="2018-05" db="EMBL/GenBank/DDBJ databases">
        <title>Draft genome sequence of Stemphylium lycopersici strain CIDEFI 213.</title>
        <authorList>
            <person name="Medina R."/>
            <person name="Franco M.E.E."/>
            <person name="Lucentini C.G."/>
            <person name="Saparrat M.C.N."/>
            <person name="Balatti P.A."/>
        </authorList>
    </citation>
    <scope>NUCLEOTIDE SEQUENCE [LARGE SCALE GENOMIC DNA]</scope>
    <source>
        <strain evidence="6">CIDEFI 213</strain>
    </source>
</reference>
<sequence>MPHPRVGVFGRNAAPTLEIKPDSPFVVFYGESSESHETELKGKLILNNPESMSVRSLRITLTGTRKVSWHLTNTVSPQPITQKTNFLVEELHLFPVDVGSKTKAHKLNAGYHEWDFKFKMPPNLDQSVEGLPTNWVVYSLKASVDRGYMSKQLSALTHIRVIRTLGRDMLESMPMEQINEDIWANKLAYKITVPQKNYIVGTHITADFVLIPLRKGVEISTIKMELIESRQLFADYAGRRISHQQDMQVAVTEGDMPANSARTVPDGVEDTDALFDESHRFSMTLDLPNSLKNCRQSVDTENIRLSHKLRLYVNLKNPEGHTSQLLVKNHVHLFISPNLPPNEDQSVVVDQNVLNQQAMQDEVNQNAPPTYGLHQLDELYNDIDPSGFMTPGGHRSMMNSGANTPFFAQSRRGSAEDLTSLDAAVHQPGGGASAAALQHRLANLTMNHSDRPTRFQPSRQDSSGDSTPAYGSEPAYFDLPASNYDMDALARTPSYNTAVRTPAGSRTPGSVGIDLPSYEIATSRPSSPNRSRSSRATTPSPARSLDTLNEETYRNTQMNSRRQSPRTTASRYSSRSCCIPGASVAVTEETELNEDGQVKLFAIFLSSSAPHADTVILVDFFPRITTNPENPFYWVHVSITNIGTSKSQFNSFAHFAGSSAPETTASIIVYFIIYDVYSRDDRWPVWV</sequence>
<dbReference type="GO" id="GO:0030674">
    <property type="term" value="F:protein-macromolecule adaptor activity"/>
    <property type="evidence" value="ECO:0007669"/>
    <property type="project" value="TreeGrafter"/>
</dbReference>
<feature type="compositionally biased region" description="Polar residues" evidence="3">
    <location>
        <begin position="554"/>
        <end position="574"/>
    </location>
</feature>
<dbReference type="InterPro" id="IPR014752">
    <property type="entry name" value="Arrestin-like_C"/>
</dbReference>
<comment type="subunit">
    <text evidence="2">Interacts with hulA.</text>
</comment>
<dbReference type="GO" id="GO:0070086">
    <property type="term" value="P:ubiquitin-dependent endocytosis"/>
    <property type="evidence" value="ECO:0007669"/>
    <property type="project" value="TreeGrafter"/>
</dbReference>